<dbReference type="Proteomes" id="UP000650511">
    <property type="component" value="Unassembled WGS sequence"/>
</dbReference>
<dbReference type="InterPro" id="IPR023198">
    <property type="entry name" value="PGP-like_dom2"/>
</dbReference>
<dbReference type="InterPro" id="IPR023214">
    <property type="entry name" value="HAD_sf"/>
</dbReference>
<dbReference type="InterPro" id="IPR050155">
    <property type="entry name" value="HAD-like_hydrolase_sf"/>
</dbReference>
<name>A0A8J3ETN8_9ACTN</name>
<accession>A0A8J3ETN8</accession>
<comment type="caution">
    <text evidence="1">The sequence shown here is derived from an EMBL/GenBank/DDBJ whole genome shotgun (WGS) entry which is preliminary data.</text>
</comment>
<dbReference type="AlphaFoldDB" id="A0A8J3ETN8"/>
<organism evidence="1 2">
    <name type="scientific">Egicoccus halophilus</name>
    <dbReference type="NCBI Taxonomy" id="1670830"/>
    <lineage>
        <taxon>Bacteria</taxon>
        <taxon>Bacillati</taxon>
        <taxon>Actinomycetota</taxon>
        <taxon>Nitriliruptoria</taxon>
        <taxon>Egicoccales</taxon>
        <taxon>Egicoccaceae</taxon>
        <taxon>Egicoccus</taxon>
    </lineage>
</organism>
<evidence type="ECO:0000313" key="1">
    <source>
        <dbReference type="EMBL" id="GGI04293.1"/>
    </source>
</evidence>
<dbReference type="Gene3D" id="3.40.50.1000">
    <property type="entry name" value="HAD superfamily/HAD-like"/>
    <property type="match status" value="1"/>
</dbReference>
<dbReference type="PANTHER" id="PTHR43434">
    <property type="entry name" value="PHOSPHOGLYCOLATE PHOSPHATASE"/>
    <property type="match status" value="1"/>
</dbReference>
<dbReference type="SUPFAM" id="SSF56784">
    <property type="entry name" value="HAD-like"/>
    <property type="match status" value="1"/>
</dbReference>
<proteinExistence type="predicted"/>
<reference evidence="1" key="2">
    <citation type="submission" date="2020-09" db="EMBL/GenBank/DDBJ databases">
        <authorList>
            <person name="Sun Q."/>
            <person name="Zhou Y."/>
        </authorList>
    </citation>
    <scope>NUCLEOTIDE SEQUENCE</scope>
    <source>
        <strain evidence="1">CGMCC 1.14988</strain>
    </source>
</reference>
<dbReference type="PANTHER" id="PTHR43434:SF1">
    <property type="entry name" value="PHOSPHOGLYCOLATE PHOSPHATASE"/>
    <property type="match status" value="1"/>
</dbReference>
<dbReference type="Gene3D" id="1.10.150.240">
    <property type="entry name" value="Putative phosphatase, domain 2"/>
    <property type="match status" value="1"/>
</dbReference>
<reference evidence="1" key="1">
    <citation type="journal article" date="2014" name="Int. J. Syst. Evol. Microbiol.">
        <title>Complete genome sequence of Corynebacterium casei LMG S-19264T (=DSM 44701T), isolated from a smear-ripened cheese.</title>
        <authorList>
            <consortium name="US DOE Joint Genome Institute (JGI-PGF)"/>
            <person name="Walter F."/>
            <person name="Albersmeier A."/>
            <person name="Kalinowski J."/>
            <person name="Ruckert C."/>
        </authorList>
    </citation>
    <scope>NUCLEOTIDE SEQUENCE</scope>
    <source>
        <strain evidence="1">CGMCC 1.14988</strain>
    </source>
</reference>
<dbReference type="Pfam" id="PF00702">
    <property type="entry name" value="Hydrolase"/>
    <property type="match status" value="1"/>
</dbReference>
<sequence>MWDWNGTLLDDQLLVVEALNAVLADRGLPPTDLATYQRLYTRPVRTFYERLFGRPIGAEEWEHLDEVYHHGYASALERARLAIDAEVALDRVAALGRSQSLLSMYRHDQLVPLVRRLGIDDRFVRVDGLRGPGGGPKAPHLEAHLAVVLPATGAAPDEVLVIGDALDDAAAAAHVGAACVLYDGGSHPRAQLEAVGVPVVDTLTDALAVAGLDASAA</sequence>
<gene>
    <name evidence="1" type="ORF">GCM10011354_08370</name>
</gene>
<dbReference type="EMBL" id="BMHA01000003">
    <property type="protein sequence ID" value="GGI04293.1"/>
    <property type="molecule type" value="Genomic_DNA"/>
</dbReference>
<dbReference type="InterPro" id="IPR036412">
    <property type="entry name" value="HAD-like_sf"/>
</dbReference>
<dbReference type="GO" id="GO:0005829">
    <property type="term" value="C:cytosol"/>
    <property type="evidence" value="ECO:0007669"/>
    <property type="project" value="TreeGrafter"/>
</dbReference>
<keyword evidence="2" id="KW-1185">Reference proteome</keyword>
<dbReference type="GO" id="GO:0006281">
    <property type="term" value="P:DNA repair"/>
    <property type="evidence" value="ECO:0007669"/>
    <property type="project" value="TreeGrafter"/>
</dbReference>
<dbReference type="GO" id="GO:0008967">
    <property type="term" value="F:phosphoglycolate phosphatase activity"/>
    <property type="evidence" value="ECO:0007669"/>
    <property type="project" value="TreeGrafter"/>
</dbReference>
<evidence type="ECO:0000313" key="2">
    <source>
        <dbReference type="Proteomes" id="UP000650511"/>
    </source>
</evidence>
<protein>
    <submittedName>
        <fullName evidence="1">Phosphatase</fullName>
    </submittedName>
</protein>